<feature type="repeat" description="PPR" evidence="3">
    <location>
        <begin position="213"/>
        <end position="247"/>
    </location>
</feature>
<dbReference type="NCBIfam" id="TIGR00756">
    <property type="entry name" value="PPR"/>
    <property type="match status" value="7"/>
</dbReference>
<evidence type="ECO:0000313" key="5">
    <source>
        <dbReference type="RefSeq" id="XP_004503024.1"/>
    </source>
</evidence>
<dbReference type="InterPro" id="IPR046960">
    <property type="entry name" value="PPR_At4g14850-like_plant"/>
</dbReference>
<dbReference type="GO" id="GO:0003723">
    <property type="term" value="F:RNA binding"/>
    <property type="evidence" value="ECO:0007669"/>
    <property type="project" value="InterPro"/>
</dbReference>
<dbReference type="Gene3D" id="1.25.40.10">
    <property type="entry name" value="Tetratricopeptide repeat domain"/>
    <property type="match status" value="6"/>
</dbReference>
<accession>A0A1S2YD14</accession>
<evidence type="ECO:0000256" key="2">
    <source>
        <dbReference type="ARBA" id="ARBA00061659"/>
    </source>
</evidence>
<proteinExistence type="inferred from homology"/>
<feature type="repeat" description="PPR" evidence="3">
    <location>
        <begin position="692"/>
        <end position="727"/>
    </location>
</feature>
<dbReference type="PROSITE" id="PS51375">
    <property type="entry name" value="PPR"/>
    <property type="match status" value="6"/>
</dbReference>
<dbReference type="PANTHER" id="PTHR24015:SF1758">
    <property type="entry name" value="OS02G0290000 PROTEIN"/>
    <property type="match status" value="1"/>
</dbReference>
<feature type="repeat" description="PPR" evidence="3">
    <location>
        <begin position="287"/>
        <end position="321"/>
    </location>
</feature>
<name>A0A1S2YD14_CICAR</name>
<evidence type="ECO:0000313" key="4">
    <source>
        <dbReference type="Proteomes" id="UP000087171"/>
    </source>
</evidence>
<dbReference type="RefSeq" id="XP_004503024.1">
    <property type="nucleotide sequence ID" value="XM_004502967.3"/>
</dbReference>
<dbReference type="eggNOG" id="KOG4197">
    <property type="taxonomic scope" value="Eukaryota"/>
</dbReference>
<dbReference type="FunFam" id="1.25.40.10:FF:000781">
    <property type="entry name" value="Pentatricopeptide repeat-containing protein"/>
    <property type="match status" value="1"/>
</dbReference>
<dbReference type="GO" id="GO:0009451">
    <property type="term" value="P:RNA modification"/>
    <property type="evidence" value="ECO:0007669"/>
    <property type="project" value="InterPro"/>
</dbReference>
<keyword evidence="1" id="KW-0677">Repeat</keyword>
<protein>
    <submittedName>
        <fullName evidence="5">Pentatricopeptide repeat-containing protein At5g08490</fullName>
    </submittedName>
</protein>
<dbReference type="KEGG" id="cam:101514048"/>
<keyword evidence="4" id="KW-1185">Reference proteome</keyword>
<dbReference type="PANTHER" id="PTHR24015">
    <property type="entry name" value="OS07G0578800 PROTEIN-RELATED"/>
    <property type="match status" value="1"/>
</dbReference>
<feature type="repeat" description="PPR" evidence="3">
    <location>
        <begin position="421"/>
        <end position="455"/>
    </location>
</feature>
<organism evidence="4 5">
    <name type="scientific">Cicer arietinum</name>
    <name type="common">Chickpea</name>
    <name type="synonym">Garbanzo</name>
    <dbReference type="NCBI Taxonomy" id="3827"/>
    <lineage>
        <taxon>Eukaryota</taxon>
        <taxon>Viridiplantae</taxon>
        <taxon>Streptophyta</taxon>
        <taxon>Embryophyta</taxon>
        <taxon>Tracheophyta</taxon>
        <taxon>Spermatophyta</taxon>
        <taxon>Magnoliopsida</taxon>
        <taxon>eudicotyledons</taxon>
        <taxon>Gunneridae</taxon>
        <taxon>Pentapetalae</taxon>
        <taxon>rosids</taxon>
        <taxon>fabids</taxon>
        <taxon>Fabales</taxon>
        <taxon>Fabaceae</taxon>
        <taxon>Papilionoideae</taxon>
        <taxon>50 kb inversion clade</taxon>
        <taxon>NPAAA clade</taxon>
        <taxon>Hologalegina</taxon>
        <taxon>IRL clade</taxon>
        <taxon>Cicereae</taxon>
        <taxon>Cicer</taxon>
    </lineage>
</organism>
<evidence type="ECO:0000256" key="1">
    <source>
        <dbReference type="ARBA" id="ARBA00022737"/>
    </source>
</evidence>
<dbReference type="Pfam" id="PF01535">
    <property type="entry name" value="PPR"/>
    <property type="match status" value="8"/>
</dbReference>
<dbReference type="PaxDb" id="3827-XP_004503024.1"/>
<dbReference type="FunFam" id="1.25.40.10:FF:000412">
    <property type="entry name" value="Putative pentatricopeptide repeat-containing protein"/>
    <property type="match status" value="1"/>
</dbReference>
<dbReference type="OrthoDB" id="1904892at2759"/>
<dbReference type="InterPro" id="IPR011990">
    <property type="entry name" value="TPR-like_helical_dom_sf"/>
</dbReference>
<reference evidence="5" key="2">
    <citation type="submission" date="2025-08" db="UniProtKB">
        <authorList>
            <consortium name="RefSeq"/>
        </authorList>
    </citation>
    <scope>IDENTIFICATION</scope>
    <source>
        <tissue evidence="5">Etiolated seedlings</tissue>
    </source>
</reference>
<dbReference type="InterPro" id="IPR002885">
    <property type="entry name" value="PPR_rpt"/>
</dbReference>
<dbReference type="FunFam" id="1.25.40.10:FF:000090">
    <property type="entry name" value="Pentatricopeptide repeat-containing protein, chloroplastic"/>
    <property type="match status" value="1"/>
</dbReference>
<dbReference type="FunFam" id="1.25.40.10:FF:000724">
    <property type="entry name" value="Putative pentatricopeptide repeat-containing protein"/>
    <property type="match status" value="1"/>
</dbReference>
<dbReference type="STRING" id="3827.A0A1S2YD14"/>
<evidence type="ECO:0000256" key="3">
    <source>
        <dbReference type="PROSITE-ProRule" id="PRU00708"/>
    </source>
</evidence>
<sequence>MLQHNLKTLCSIIRSLCVESRHKETLSFFHHCLKDYAAFQPDHIVLASVLKSCSSLLAVNLGKCLHSCVVKQGHVSCHVTNKALLNMYAKCGMLDDCHKLFDHLSHCDPVIWNIVLSGFSGSSKHDDDDVMRVFRMMHSSGEAMPNSVTVATVLPVCARSGNLNGGKSVHCYVIKSGFERDIFAGNALVSMYAKCGLVSCDAYAVFGSIVHKDVVSWNAMIAGLAENGLFEEAFSLFRLMIKGPIQPNYATVANILPVCASFDENVAYRCGRQIHSYMLQWPELSADVSVCNALMSFYLKVGRTEEAESLFWTMDARDLVSWNAIIAGYALNGKWLKALHLFGSLVSLETLFLDSVTMVSILPACAQLENLQVGKQVHAHIFRHSFLFEDTSVGNALVSFYAKCGYVEEAYHTFSMISRKDLISWNSILDACGERRRHSRFLSLLHLMLKLGIRPDSVTILTIIHFCVSLLRVDKVKEIHSYSIRTGYLLSATAPTVGNAILDAYSKCGNIEYANKMFQNLSEKRNLVTCNSLISGYVGLGSHHDANMIFSGMSETDLTTWNLMVRVYAENDCHEQALELLSKLQALGMKPDVVTIMSLLPVCTQKASVHLLSQCHGYIIRSSFEDLHLKGTLLDAYAKCGIIGRAYKIFQSSADKDLVIFTAMIGGYAMHGMGKEALSTFSQMLNLGIKPDHVIFTSILSACSHAGRIDEGLKIFYSIEKIHGMKPTMEQYACVVDLLARGGRVSEAYSLVTRMPIEANANIWGTLLGACKTHHEVELGRIVADKLFKIEANDIGNYIVLSNLYAADARWDGVMEVRKMMRNKDLKKPAGCSWIEVERKNNIFVAGDCSHPQRSLIYSTLYTLDQQVKEPMEF</sequence>
<comment type="similarity">
    <text evidence="2">Belongs to the PPR family. PCMP-E subfamily.</text>
</comment>
<reference evidence="4" key="1">
    <citation type="journal article" date="2013" name="Nat. Biotechnol.">
        <title>Draft genome sequence of chickpea (Cicer arietinum) provides a resource for trait improvement.</title>
        <authorList>
            <person name="Varshney R.K."/>
            <person name="Song C."/>
            <person name="Saxena R.K."/>
            <person name="Azam S."/>
            <person name="Yu S."/>
            <person name="Sharpe A.G."/>
            <person name="Cannon S."/>
            <person name="Baek J."/>
            <person name="Rosen B.D."/>
            <person name="Tar'an B."/>
            <person name="Millan T."/>
            <person name="Zhang X."/>
            <person name="Ramsay L.D."/>
            <person name="Iwata A."/>
            <person name="Wang Y."/>
            <person name="Nelson W."/>
            <person name="Farmer A.D."/>
            <person name="Gaur P.M."/>
            <person name="Soderlund C."/>
            <person name="Penmetsa R.V."/>
            <person name="Xu C."/>
            <person name="Bharti A.K."/>
            <person name="He W."/>
            <person name="Winter P."/>
            <person name="Zhao S."/>
            <person name="Hane J.K."/>
            <person name="Carrasquilla-Garcia N."/>
            <person name="Condie J.A."/>
            <person name="Upadhyaya H.D."/>
            <person name="Luo M.C."/>
            <person name="Thudi M."/>
            <person name="Gowda C.L."/>
            <person name="Singh N.P."/>
            <person name="Lichtenzveig J."/>
            <person name="Gali K.K."/>
            <person name="Rubio J."/>
            <person name="Nadarajan N."/>
            <person name="Dolezel J."/>
            <person name="Bansal K.C."/>
            <person name="Xu X."/>
            <person name="Edwards D."/>
            <person name="Zhang G."/>
            <person name="Kahl G."/>
            <person name="Gil J."/>
            <person name="Singh K.B."/>
            <person name="Datta S.K."/>
            <person name="Jackson S.A."/>
            <person name="Wang J."/>
            <person name="Cook D.R."/>
        </authorList>
    </citation>
    <scope>NUCLEOTIDE SEQUENCE [LARGE SCALE GENOMIC DNA]</scope>
    <source>
        <strain evidence="4">cv. CDC Frontier</strain>
    </source>
</reference>
<feature type="repeat" description="PPR" evidence="3">
    <location>
        <begin position="657"/>
        <end position="691"/>
    </location>
</feature>
<dbReference type="GeneID" id="101514048"/>
<dbReference type="Pfam" id="PF20431">
    <property type="entry name" value="E_motif"/>
    <property type="match status" value="1"/>
</dbReference>
<dbReference type="Pfam" id="PF13041">
    <property type="entry name" value="PPR_2"/>
    <property type="match status" value="2"/>
</dbReference>
<dbReference type="InterPro" id="IPR046848">
    <property type="entry name" value="E_motif"/>
</dbReference>
<dbReference type="FunFam" id="1.25.40.10:FF:000361">
    <property type="entry name" value="Pentatricopeptide repeat-containing protein chloroplastic"/>
    <property type="match status" value="1"/>
</dbReference>
<gene>
    <name evidence="5" type="primary">LOC101514048</name>
</gene>
<feature type="repeat" description="PPR" evidence="3">
    <location>
        <begin position="557"/>
        <end position="591"/>
    </location>
</feature>
<dbReference type="Proteomes" id="UP000087171">
    <property type="component" value="Chromosome Ca5"/>
</dbReference>
<dbReference type="AlphaFoldDB" id="A0A1S2YD14"/>